<keyword evidence="13" id="KW-1185">Reference proteome</keyword>
<evidence type="ECO:0000256" key="2">
    <source>
        <dbReference type="ARBA" id="ARBA00005058"/>
    </source>
</evidence>
<dbReference type="InterPro" id="IPR032466">
    <property type="entry name" value="Metal_Hydrolase"/>
</dbReference>
<dbReference type="PANTHER" id="PTHR11409">
    <property type="entry name" value="ADENOSINE DEAMINASE"/>
    <property type="match status" value="1"/>
</dbReference>
<dbReference type="EC" id="3.5.4.4" evidence="4"/>
<dbReference type="Gene3D" id="3.20.20.140">
    <property type="entry name" value="Metal-dependent hydrolases"/>
    <property type="match status" value="1"/>
</dbReference>
<comment type="pathway">
    <text evidence="2">Purine metabolism; purine nucleoside salvage.</text>
</comment>
<dbReference type="InterPro" id="IPR006650">
    <property type="entry name" value="A/AMP_deam_AS"/>
</dbReference>
<dbReference type="InterPro" id="IPR001365">
    <property type="entry name" value="A_deaminase_dom"/>
</dbReference>
<dbReference type="NCBIfam" id="TIGR01430">
    <property type="entry name" value="aden_deam"/>
    <property type="match status" value="1"/>
</dbReference>
<gene>
    <name evidence="12" type="ORF">IE077_000483</name>
</gene>
<dbReference type="Pfam" id="PF00962">
    <property type="entry name" value="A_deaminase"/>
    <property type="match status" value="1"/>
</dbReference>
<keyword evidence="7" id="KW-0660">Purine salvage</keyword>
<sequence>MAVVKETIKKWKSMPKVELHCHLEGSVQLNTILEEYARLKIPIPYDSENENREYFTVEKPVKSLMDFLDKFSRSQKVFSDRLGIQRVAEELVLSKFHDGVKLLEVRYSPCYIQRQNNLSLEEIHEAILAGLECGKQKCDGEIEIGLICIGEAGISEKDLRIAAEFAIKYKEDFVGFDNAGPEINLAQYKCIYDQLHNEGIKITIHAAEDLYTGAAENVLDAVQHLHATRIGHGIQIVRDSEILEKIVEERILLEISPTSNFLTGSVSSIHEHPVRKLYERGVRISINTDDPGMFNCSLSGEYELMSKCLQFSSADFLTMNTWALEASFLNDQVKQRLKEKYFNPTNSEYC</sequence>
<proteinExistence type="inferred from homology"/>
<name>A0ABQ7J527_9APIC</name>
<keyword evidence="6" id="KW-0479">Metal-binding</keyword>
<organism evidence="12 13">
    <name type="scientific">Cardiosporidium cionae</name>
    <dbReference type="NCBI Taxonomy" id="476202"/>
    <lineage>
        <taxon>Eukaryota</taxon>
        <taxon>Sar</taxon>
        <taxon>Alveolata</taxon>
        <taxon>Apicomplexa</taxon>
        <taxon>Aconoidasida</taxon>
        <taxon>Nephromycida</taxon>
        <taxon>Cardiosporidium</taxon>
    </lineage>
</organism>
<evidence type="ECO:0000256" key="10">
    <source>
        <dbReference type="ARBA" id="ARBA00047764"/>
    </source>
</evidence>
<accession>A0ABQ7J527</accession>
<dbReference type="InterPro" id="IPR006330">
    <property type="entry name" value="Ado/ade_deaminase"/>
</dbReference>
<evidence type="ECO:0000313" key="13">
    <source>
        <dbReference type="Proteomes" id="UP000823046"/>
    </source>
</evidence>
<evidence type="ECO:0000256" key="3">
    <source>
        <dbReference type="ARBA" id="ARBA00006676"/>
    </source>
</evidence>
<evidence type="ECO:0000256" key="8">
    <source>
        <dbReference type="ARBA" id="ARBA00022801"/>
    </source>
</evidence>
<dbReference type="PROSITE" id="PS00485">
    <property type="entry name" value="A_DEAMINASE"/>
    <property type="match status" value="1"/>
</dbReference>
<evidence type="ECO:0000256" key="9">
    <source>
        <dbReference type="ARBA" id="ARBA00022833"/>
    </source>
</evidence>
<keyword evidence="8" id="KW-0378">Hydrolase</keyword>
<reference evidence="12 13" key="1">
    <citation type="journal article" date="2020" name="bioRxiv">
        <title>Metabolic contributions of an alphaproteobacterial endosymbiont in the apicomplexan Cardiosporidium cionae.</title>
        <authorList>
            <person name="Hunter E.S."/>
            <person name="Paight C.J."/>
            <person name="Lane C.E."/>
        </authorList>
    </citation>
    <scope>NUCLEOTIDE SEQUENCE [LARGE SCALE GENOMIC DNA]</scope>
    <source>
        <strain evidence="12">ESH_2018</strain>
    </source>
</reference>
<comment type="caution">
    <text evidence="12">The sequence shown here is derived from an EMBL/GenBank/DDBJ whole genome shotgun (WGS) entry which is preliminary data.</text>
</comment>
<feature type="domain" description="Adenosine deaminase" evidence="11">
    <location>
        <begin position="15"/>
        <end position="340"/>
    </location>
</feature>
<dbReference type="SUPFAM" id="SSF51556">
    <property type="entry name" value="Metallo-dependent hydrolases"/>
    <property type="match status" value="1"/>
</dbReference>
<comment type="similarity">
    <text evidence="3">Belongs to the metallo-dependent hydrolases superfamily. Adenosine and AMP deaminases family.</text>
</comment>
<evidence type="ECO:0000256" key="1">
    <source>
        <dbReference type="ARBA" id="ARBA00001947"/>
    </source>
</evidence>
<dbReference type="PANTHER" id="PTHR11409:SF43">
    <property type="entry name" value="ADENOSINE DEAMINASE"/>
    <property type="match status" value="1"/>
</dbReference>
<evidence type="ECO:0000256" key="6">
    <source>
        <dbReference type="ARBA" id="ARBA00022723"/>
    </source>
</evidence>
<comment type="catalytic activity">
    <reaction evidence="10">
        <text>adenosine + H2O + H(+) = inosine + NH4(+)</text>
        <dbReference type="Rhea" id="RHEA:24408"/>
        <dbReference type="ChEBI" id="CHEBI:15377"/>
        <dbReference type="ChEBI" id="CHEBI:15378"/>
        <dbReference type="ChEBI" id="CHEBI:16335"/>
        <dbReference type="ChEBI" id="CHEBI:17596"/>
        <dbReference type="ChEBI" id="CHEBI:28938"/>
        <dbReference type="EC" id="3.5.4.4"/>
    </reaction>
</comment>
<evidence type="ECO:0000259" key="11">
    <source>
        <dbReference type="Pfam" id="PF00962"/>
    </source>
</evidence>
<dbReference type="Proteomes" id="UP000823046">
    <property type="component" value="Unassembled WGS sequence"/>
</dbReference>
<evidence type="ECO:0000256" key="5">
    <source>
        <dbReference type="ARBA" id="ARBA00018099"/>
    </source>
</evidence>
<evidence type="ECO:0000313" key="12">
    <source>
        <dbReference type="EMBL" id="KAF8817881.1"/>
    </source>
</evidence>
<dbReference type="EMBL" id="JADAQX010001280">
    <property type="protein sequence ID" value="KAF8817881.1"/>
    <property type="molecule type" value="Genomic_DNA"/>
</dbReference>
<evidence type="ECO:0000256" key="4">
    <source>
        <dbReference type="ARBA" id="ARBA00012784"/>
    </source>
</evidence>
<keyword evidence="9" id="KW-0862">Zinc</keyword>
<protein>
    <recommendedName>
        <fullName evidence="5">Adenosine deaminase</fullName>
        <ecNumber evidence="4">3.5.4.4</ecNumber>
    </recommendedName>
</protein>
<evidence type="ECO:0000256" key="7">
    <source>
        <dbReference type="ARBA" id="ARBA00022726"/>
    </source>
</evidence>
<comment type="cofactor">
    <cofactor evidence="1">
        <name>Zn(2+)</name>
        <dbReference type="ChEBI" id="CHEBI:29105"/>
    </cofactor>
</comment>